<dbReference type="RefSeq" id="WP_014145759.1">
    <property type="nucleotide sequence ID" value="NC_016111.1"/>
</dbReference>
<dbReference type="STRING" id="1003195.SCATT_50500"/>
<dbReference type="eggNOG" id="ENOG5033IXZ">
    <property type="taxonomic scope" value="Bacteria"/>
</dbReference>
<organism evidence="4 5">
    <name type="scientific">Streptantibioticus cattleyicolor (strain ATCC 35852 / DSM 46488 / JCM 4925 / NBRC 14057 / NRRL 8057)</name>
    <name type="common">Streptomyces cattleya</name>
    <dbReference type="NCBI Taxonomy" id="1003195"/>
    <lineage>
        <taxon>Bacteria</taxon>
        <taxon>Bacillati</taxon>
        <taxon>Actinomycetota</taxon>
        <taxon>Actinomycetes</taxon>
        <taxon>Kitasatosporales</taxon>
        <taxon>Streptomycetaceae</taxon>
        <taxon>Streptantibioticus</taxon>
    </lineage>
</organism>
<accession>F8K0L5</accession>
<dbReference type="KEGG" id="scy:SCATT_50500"/>
<evidence type="ECO:0000313" key="4">
    <source>
        <dbReference type="EMBL" id="AEW97421.1"/>
    </source>
</evidence>
<dbReference type="NCBIfam" id="NF042915">
    <property type="entry name" value="MAB_1171c_fam"/>
    <property type="match status" value="1"/>
</dbReference>
<feature type="transmembrane region" description="Helical" evidence="2">
    <location>
        <begin position="70"/>
        <end position="95"/>
    </location>
</feature>
<feature type="region of interest" description="Disordered" evidence="1">
    <location>
        <begin position="350"/>
        <end position="370"/>
    </location>
</feature>
<dbReference type="EMBL" id="CP003219">
    <property type="protein sequence ID" value="AEW97421.1"/>
    <property type="molecule type" value="Genomic_DNA"/>
</dbReference>
<dbReference type="InterPro" id="IPR046675">
    <property type="entry name" value="DUF6545"/>
</dbReference>
<keyword evidence="2" id="KW-1133">Transmembrane helix</keyword>
<feature type="transmembrane region" description="Helical" evidence="2">
    <location>
        <begin position="34"/>
        <end position="58"/>
    </location>
</feature>
<feature type="transmembrane region" description="Helical" evidence="2">
    <location>
        <begin position="225"/>
        <end position="248"/>
    </location>
</feature>
<evidence type="ECO:0000256" key="1">
    <source>
        <dbReference type="SAM" id="MobiDB-lite"/>
    </source>
</evidence>
<dbReference type="AlphaFoldDB" id="F8K0L5"/>
<protein>
    <recommendedName>
        <fullName evidence="3">DUF6545 domain-containing protein</fullName>
    </recommendedName>
</protein>
<sequence>MSERTADVLYLVIAVLGIASAGIKVAALRRGFSLSVLVITSSLITGVSAFFVQAPVVYRTLDGAAGRIGFASLIVYSCIVLYGAHGHMLAVVWAAEVGHTPVPRVRIVVHLVSYAVILAAMWAAFWRTRGGGPERPLAFNVSHADDPDTVVFLVVFMAGLSYSMLSAAWECRRGARTDNPRLRRGLRHISVASLFIFGYVVFAGPSLACAAAGHHQLDVLTDVGSLSGTVGAVILNWGMSGSTVQTWWRDRRDYRRLRVLWETAVGGAERTVALAPPGRLVERWSLLSAGAWLLLRRLADICDAERALSPWMNPRLAVVAEEAGRRRRLPPEEVRALASAAMLLDAVERKGRGEPPGYRATPRPADVAPERERAHLVRVARALGHPLVREVLAERRNETGPAVQS</sequence>
<evidence type="ECO:0000313" key="5">
    <source>
        <dbReference type="Proteomes" id="UP000007842"/>
    </source>
</evidence>
<proteinExistence type="predicted"/>
<reference evidence="5" key="1">
    <citation type="submission" date="2011-12" db="EMBL/GenBank/DDBJ databases">
        <title>Complete genome sequence of Streptomyces cattleya strain DSM 46488.</title>
        <authorList>
            <person name="Ou H.-Y."/>
            <person name="Li P."/>
            <person name="Zhao C."/>
            <person name="O'Hagan D."/>
            <person name="Deng Z."/>
        </authorList>
    </citation>
    <scope>NUCLEOTIDE SEQUENCE [LARGE SCALE GENOMIC DNA]</scope>
    <source>
        <strain evidence="5">ATCC 35852 / DSM 46488 / JCM 4925 / NBRC 14057 / NRRL 8057</strain>
    </source>
</reference>
<gene>
    <name evidence="4" type="ordered locus">SCATT_50500</name>
</gene>
<keyword evidence="2" id="KW-0472">Membrane</keyword>
<dbReference type="KEGG" id="sct:SCAT_5056"/>
<feature type="transmembrane region" description="Helical" evidence="2">
    <location>
        <begin position="6"/>
        <end position="27"/>
    </location>
</feature>
<dbReference type="HOGENOM" id="CLU_042795_2_0_11"/>
<dbReference type="OrthoDB" id="3862631at2"/>
<keyword evidence="5" id="KW-1185">Reference proteome</keyword>
<dbReference type="PATRIC" id="fig|1003195.11.peg.6478"/>
<dbReference type="Pfam" id="PF20182">
    <property type="entry name" value="DUF6545"/>
    <property type="match status" value="1"/>
</dbReference>
<evidence type="ECO:0000256" key="2">
    <source>
        <dbReference type="SAM" id="Phobius"/>
    </source>
</evidence>
<dbReference type="Proteomes" id="UP000007842">
    <property type="component" value="Chromosome"/>
</dbReference>
<keyword evidence="2" id="KW-0812">Transmembrane</keyword>
<feature type="transmembrane region" description="Helical" evidence="2">
    <location>
        <begin position="107"/>
        <end position="126"/>
    </location>
</feature>
<dbReference type="InterPro" id="IPR050039">
    <property type="entry name" value="MAB_1171c-like"/>
</dbReference>
<feature type="transmembrane region" description="Helical" evidence="2">
    <location>
        <begin position="150"/>
        <end position="169"/>
    </location>
</feature>
<accession>G8X3P8</accession>
<name>F8K0L5_STREN</name>
<feature type="domain" description="DUF6545" evidence="3">
    <location>
        <begin position="246"/>
        <end position="383"/>
    </location>
</feature>
<evidence type="ECO:0000259" key="3">
    <source>
        <dbReference type="Pfam" id="PF20182"/>
    </source>
</evidence>
<feature type="transmembrane region" description="Helical" evidence="2">
    <location>
        <begin position="189"/>
        <end position="213"/>
    </location>
</feature>